<dbReference type="Gene3D" id="3.30.1360.30">
    <property type="entry name" value="GAD-like domain"/>
    <property type="match status" value="1"/>
</dbReference>
<dbReference type="InterPro" id="IPR047089">
    <property type="entry name" value="Asp-tRNA-ligase_1_N"/>
</dbReference>
<evidence type="ECO:0000256" key="2">
    <source>
        <dbReference type="ARBA" id="ARBA00022490"/>
    </source>
</evidence>
<dbReference type="Pfam" id="PF00152">
    <property type="entry name" value="tRNA-synt_2"/>
    <property type="match status" value="1"/>
</dbReference>
<dbReference type="InterPro" id="IPR047090">
    <property type="entry name" value="AspRS_core"/>
</dbReference>
<dbReference type="PROSITE" id="PS50862">
    <property type="entry name" value="AA_TRNA_LIGASE_II"/>
    <property type="match status" value="1"/>
</dbReference>
<comment type="caution">
    <text evidence="10">The sequence shown here is derived from an EMBL/GenBank/DDBJ whole genome shotgun (WGS) entry which is preliminary data.</text>
</comment>
<evidence type="ECO:0000313" key="11">
    <source>
        <dbReference type="Proteomes" id="UP000295689"/>
    </source>
</evidence>
<gene>
    <name evidence="8" type="primary">aspS</name>
    <name evidence="10" type="ORF">EV146_107306</name>
</gene>
<sequence length="592" mass="66457">MFGRSYFCGEVTENTVGETVTLKGWVQKRRDLGGLIFVDLRDRTGIVQIVFNPDVSKEALETAERVRNEYVLDIKGKVVARAEGTINENLKTGKVEVLAEEISIINEAKTPPFTIADRTDVSEDIRLKYRYLDMRRPVMFETFKMRHTTTKAIRDFLDSEGFLDVETPILTKSTPEGARDYLVPSRVHPGEFYALPQSPQIFKQLMMVGGFERYYQIARCFRDEDLRADRQPEFTQVDIETSFLSQEDILSLTESMMQKVMKEVKGLDVELPFKRMRYDEAMSRFGSDKPDIRFGLELVDLSEAVKNSGFKVFTAAVAGGGQVKAINVKGAAANYSRKDIDGLTEFVSVYGAKGLAWLKAEEDGLKGPIAKFLSEEVQQSVTSLLNAETGDLLLFVADKKSVVADALGALRLKLGKDLQLIDQNTFSFLWITDWPLLEYAEDEGRYYAAHHPFTMPVREDLHLLEMDPGSVRAQAYDLVLNGYELGGGSLRIFERDIQEKMFKVLGFTKEEAVSQFGFLLEAFEYGTPPHGGIALGLDRMVMLLAGRTNLRDTIAFPKTASASCLLTDAPGEVSQQQLDELHLDLKLPKSGE</sequence>
<keyword evidence="6 8" id="KW-0648">Protein biosynthesis</keyword>
<dbReference type="GO" id="GO:0004815">
    <property type="term" value="F:aspartate-tRNA ligase activity"/>
    <property type="evidence" value="ECO:0007669"/>
    <property type="project" value="UniProtKB-UniRule"/>
</dbReference>
<dbReference type="InterPro" id="IPR004365">
    <property type="entry name" value="NA-bd_OB_tRNA"/>
</dbReference>
<comment type="caution">
    <text evidence="8">Lacks conserved residue(s) required for the propagation of feature annotation.</text>
</comment>
<evidence type="ECO:0000313" key="10">
    <source>
        <dbReference type="EMBL" id="TCN24600.1"/>
    </source>
</evidence>
<dbReference type="PRINTS" id="PR01042">
    <property type="entry name" value="TRNASYNTHASP"/>
</dbReference>
<dbReference type="InterPro" id="IPR012340">
    <property type="entry name" value="NA-bd_OB-fold"/>
</dbReference>
<dbReference type="AlphaFoldDB" id="A0A4V2RDF1"/>
<dbReference type="SUPFAM" id="SSF55681">
    <property type="entry name" value="Class II aaRS and biotin synthetases"/>
    <property type="match status" value="1"/>
</dbReference>
<dbReference type="InterPro" id="IPR004364">
    <property type="entry name" value="Aa-tRNA-synt_II"/>
</dbReference>
<dbReference type="InterPro" id="IPR029351">
    <property type="entry name" value="GAD_dom"/>
</dbReference>
<dbReference type="SUPFAM" id="SSF55261">
    <property type="entry name" value="GAD domain-like"/>
    <property type="match status" value="1"/>
</dbReference>
<evidence type="ECO:0000256" key="4">
    <source>
        <dbReference type="ARBA" id="ARBA00022741"/>
    </source>
</evidence>
<dbReference type="CDD" id="cd00777">
    <property type="entry name" value="AspRS_core"/>
    <property type="match status" value="1"/>
</dbReference>
<keyword evidence="3 8" id="KW-0436">Ligase</keyword>
<keyword evidence="2 8" id="KW-0963">Cytoplasm</keyword>
<proteinExistence type="inferred from homology"/>
<dbReference type="HAMAP" id="MF_00044">
    <property type="entry name" value="Asp_tRNA_synth_type1"/>
    <property type="match status" value="1"/>
</dbReference>
<feature type="binding site" evidence="8">
    <location>
        <position position="231"/>
    </location>
    <ligand>
        <name>ATP</name>
        <dbReference type="ChEBI" id="CHEBI:30616"/>
    </ligand>
</feature>
<feature type="binding site" evidence="8">
    <location>
        <position position="176"/>
    </location>
    <ligand>
        <name>L-aspartate</name>
        <dbReference type="ChEBI" id="CHEBI:29991"/>
    </ligand>
</feature>
<feature type="binding site" evidence="8">
    <location>
        <begin position="536"/>
        <end position="539"/>
    </location>
    <ligand>
        <name>ATP</name>
        <dbReference type="ChEBI" id="CHEBI:30616"/>
    </ligand>
</feature>
<feature type="binding site" evidence="8">
    <location>
        <position position="491"/>
    </location>
    <ligand>
        <name>L-aspartate</name>
        <dbReference type="ChEBI" id="CHEBI:29991"/>
    </ligand>
</feature>
<feature type="binding site" evidence="8">
    <location>
        <position position="450"/>
    </location>
    <ligand>
        <name>L-aspartate</name>
        <dbReference type="ChEBI" id="CHEBI:29991"/>
    </ligand>
</feature>
<comment type="subunit">
    <text evidence="8">Homodimer.</text>
</comment>
<dbReference type="GO" id="GO:0003676">
    <property type="term" value="F:nucleic acid binding"/>
    <property type="evidence" value="ECO:0007669"/>
    <property type="project" value="InterPro"/>
</dbReference>
<keyword evidence="7 8" id="KW-0030">Aminoacyl-tRNA synthetase</keyword>
<feature type="binding site" evidence="8">
    <location>
        <position position="222"/>
    </location>
    <ligand>
        <name>L-aspartate</name>
        <dbReference type="ChEBI" id="CHEBI:29991"/>
    </ligand>
</feature>
<dbReference type="GO" id="GO:0050560">
    <property type="term" value="F:aspartate-tRNA(Asn) ligase activity"/>
    <property type="evidence" value="ECO:0007669"/>
    <property type="project" value="UniProtKB-EC"/>
</dbReference>
<evidence type="ECO:0000256" key="1">
    <source>
        <dbReference type="ARBA" id="ARBA00006303"/>
    </source>
</evidence>
<feature type="domain" description="Aminoacyl-transfer RNA synthetases class-II family profile" evidence="9">
    <location>
        <begin position="111"/>
        <end position="557"/>
    </location>
</feature>
<dbReference type="GO" id="GO:0005524">
    <property type="term" value="F:ATP binding"/>
    <property type="evidence" value="ECO:0007669"/>
    <property type="project" value="UniProtKB-UniRule"/>
</dbReference>
<dbReference type="GO" id="GO:0006422">
    <property type="term" value="P:aspartyl-tRNA aminoacylation"/>
    <property type="evidence" value="ECO:0007669"/>
    <property type="project" value="UniProtKB-UniRule"/>
</dbReference>
<dbReference type="Proteomes" id="UP000295689">
    <property type="component" value="Unassembled WGS sequence"/>
</dbReference>
<dbReference type="Pfam" id="PF01336">
    <property type="entry name" value="tRNA_anti-codon"/>
    <property type="match status" value="1"/>
</dbReference>
<evidence type="ECO:0000256" key="6">
    <source>
        <dbReference type="ARBA" id="ARBA00022917"/>
    </source>
</evidence>
<dbReference type="SUPFAM" id="SSF50249">
    <property type="entry name" value="Nucleic acid-binding proteins"/>
    <property type="match status" value="1"/>
</dbReference>
<dbReference type="RefSeq" id="WP_132007514.1">
    <property type="nucleotide sequence ID" value="NZ_JABUHM010000005.1"/>
</dbReference>
<feature type="site" description="Important for tRNA non-discrimination" evidence="8">
    <location>
        <position position="84"/>
    </location>
</feature>
<evidence type="ECO:0000256" key="5">
    <source>
        <dbReference type="ARBA" id="ARBA00022840"/>
    </source>
</evidence>
<feature type="binding site" evidence="8">
    <location>
        <position position="484"/>
    </location>
    <ligand>
        <name>ATP</name>
        <dbReference type="ChEBI" id="CHEBI:30616"/>
    </ligand>
</feature>
<dbReference type="PANTHER" id="PTHR22594">
    <property type="entry name" value="ASPARTYL/LYSYL-TRNA SYNTHETASE"/>
    <property type="match status" value="1"/>
</dbReference>
<evidence type="ECO:0000256" key="3">
    <source>
        <dbReference type="ARBA" id="ARBA00022598"/>
    </source>
</evidence>
<dbReference type="Pfam" id="PF02938">
    <property type="entry name" value="GAD"/>
    <property type="match status" value="1"/>
</dbReference>
<evidence type="ECO:0000256" key="7">
    <source>
        <dbReference type="ARBA" id="ARBA00023146"/>
    </source>
</evidence>
<dbReference type="GO" id="GO:0016740">
    <property type="term" value="F:transferase activity"/>
    <property type="evidence" value="ECO:0007669"/>
    <property type="project" value="UniProtKB-ARBA"/>
</dbReference>
<comment type="function">
    <text evidence="8">Aspartyl-tRNA synthetase with relaxed tRNA specificity since it is able to aspartylate not only its cognate tRNA(Asp) but also tRNA(Asn). Reaction proceeds in two steps: L-aspartate is first activated by ATP to form Asp-AMP and then transferred to the acceptor end of tRNA(Asp/Asn).</text>
</comment>
<reference evidence="10 11" key="1">
    <citation type="journal article" date="2015" name="Stand. Genomic Sci.">
        <title>Genomic Encyclopedia of Bacterial and Archaeal Type Strains, Phase III: the genomes of soil and plant-associated and newly described type strains.</title>
        <authorList>
            <person name="Whitman W.B."/>
            <person name="Woyke T."/>
            <person name="Klenk H.P."/>
            <person name="Zhou Y."/>
            <person name="Lilburn T.G."/>
            <person name="Beck B.J."/>
            <person name="De Vos P."/>
            <person name="Vandamme P."/>
            <person name="Eisen J.A."/>
            <person name="Garrity G."/>
            <person name="Hugenholtz P."/>
            <person name="Kyrpides N.C."/>
        </authorList>
    </citation>
    <scope>NUCLEOTIDE SEQUENCE [LARGE SCALE GENOMIC DNA]</scope>
    <source>
        <strain evidence="10 11">CV53</strain>
    </source>
</reference>
<keyword evidence="5 8" id="KW-0067">ATP-binding</keyword>
<dbReference type="InterPro" id="IPR004115">
    <property type="entry name" value="GAD-like_sf"/>
</dbReference>
<organism evidence="10 11">
    <name type="scientific">Mesobacillus foraminis</name>
    <dbReference type="NCBI Taxonomy" id="279826"/>
    <lineage>
        <taxon>Bacteria</taxon>
        <taxon>Bacillati</taxon>
        <taxon>Bacillota</taxon>
        <taxon>Bacilli</taxon>
        <taxon>Bacillales</taxon>
        <taxon>Bacillaceae</taxon>
        <taxon>Mesobacillus</taxon>
    </lineage>
</organism>
<name>A0A4V2RDF1_9BACI</name>
<feature type="binding site" evidence="8">
    <location>
        <begin position="222"/>
        <end position="224"/>
    </location>
    <ligand>
        <name>ATP</name>
        <dbReference type="ChEBI" id="CHEBI:30616"/>
    </ligand>
</feature>
<accession>A0A4V2RDF1</accession>
<dbReference type="EC" id="6.1.1.23" evidence="8"/>
<dbReference type="GO" id="GO:0140096">
    <property type="term" value="F:catalytic activity, acting on a protein"/>
    <property type="evidence" value="ECO:0007669"/>
    <property type="project" value="UniProtKB-ARBA"/>
</dbReference>
<dbReference type="InterPro" id="IPR006195">
    <property type="entry name" value="aa-tRNA-synth_II"/>
</dbReference>
<keyword evidence="4 8" id="KW-0547">Nucleotide-binding</keyword>
<comment type="catalytic activity">
    <reaction evidence="8">
        <text>tRNA(Asx) + L-aspartate + ATP = L-aspartyl-tRNA(Asx) + AMP + diphosphate</text>
        <dbReference type="Rhea" id="RHEA:18349"/>
        <dbReference type="Rhea" id="RHEA-COMP:9710"/>
        <dbReference type="Rhea" id="RHEA-COMP:9711"/>
        <dbReference type="ChEBI" id="CHEBI:29991"/>
        <dbReference type="ChEBI" id="CHEBI:30616"/>
        <dbReference type="ChEBI" id="CHEBI:33019"/>
        <dbReference type="ChEBI" id="CHEBI:78442"/>
        <dbReference type="ChEBI" id="CHEBI:78516"/>
        <dbReference type="ChEBI" id="CHEBI:456215"/>
        <dbReference type="EC" id="6.1.1.23"/>
    </reaction>
</comment>
<protein>
    <recommendedName>
        <fullName evidence="8">Aspartate--tRNA(Asp/Asn) ligase</fullName>
        <ecNumber evidence="8">6.1.1.23</ecNumber>
    </recommendedName>
    <alternativeName>
        <fullName evidence="8">Aspartyl-tRNA synthetase</fullName>
        <shortName evidence="8">AspRS</shortName>
    </alternativeName>
    <alternativeName>
        <fullName evidence="8">Non-discriminating aspartyl-tRNA synthetase</fullName>
        <shortName evidence="8">ND-AspRS</shortName>
    </alternativeName>
</protein>
<dbReference type="InterPro" id="IPR045864">
    <property type="entry name" value="aa-tRNA-synth_II/BPL/LPL"/>
</dbReference>
<dbReference type="InterPro" id="IPR002312">
    <property type="entry name" value="Asp/Asn-tRNA-synth_IIb"/>
</dbReference>
<comment type="similarity">
    <text evidence="1 8">Belongs to the class-II aminoacyl-tRNA synthetase family. Type 1 subfamily.</text>
</comment>
<evidence type="ECO:0000259" key="9">
    <source>
        <dbReference type="PROSITE" id="PS50862"/>
    </source>
</evidence>
<dbReference type="Gene3D" id="2.40.50.140">
    <property type="entry name" value="Nucleic acid-binding proteins"/>
    <property type="match status" value="1"/>
</dbReference>
<evidence type="ECO:0000256" key="8">
    <source>
        <dbReference type="HAMAP-Rule" id="MF_00044"/>
    </source>
</evidence>
<dbReference type="EMBL" id="SLVV01000007">
    <property type="protein sequence ID" value="TCN24600.1"/>
    <property type="molecule type" value="Genomic_DNA"/>
</dbReference>
<dbReference type="InterPro" id="IPR004524">
    <property type="entry name" value="Asp-tRNA-ligase_1"/>
</dbReference>
<dbReference type="NCBIfam" id="NF001750">
    <property type="entry name" value="PRK00476.1"/>
    <property type="match status" value="1"/>
</dbReference>
<comment type="subcellular location">
    <subcellularLocation>
        <location evidence="8">Cytoplasm</location>
    </subcellularLocation>
</comment>
<dbReference type="Gene3D" id="3.30.930.10">
    <property type="entry name" value="Bira Bifunctional Protein, Domain 2"/>
    <property type="match status" value="1"/>
</dbReference>
<dbReference type="NCBIfam" id="TIGR00459">
    <property type="entry name" value="aspS_bact"/>
    <property type="match status" value="1"/>
</dbReference>
<dbReference type="GO" id="GO:0005737">
    <property type="term" value="C:cytoplasm"/>
    <property type="evidence" value="ECO:0007669"/>
    <property type="project" value="UniProtKB-SubCell"/>
</dbReference>
<dbReference type="PANTHER" id="PTHR22594:SF5">
    <property type="entry name" value="ASPARTATE--TRNA LIGASE, MITOCHONDRIAL"/>
    <property type="match status" value="1"/>
</dbReference>
<feature type="region of interest" description="Aspartate" evidence="8">
    <location>
        <begin position="200"/>
        <end position="203"/>
    </location>
</feature>
<dbReference type="CDD" id="cd04317">
    <property type="entry name" value="EcAspRS_like_N"/>
    <property type="match status" value="1"/>
</dbReference>
<keyword evidence="11" id="KW-1185">Reference proteome</keyword>